<organism evidence="3 4">
    <name type="scientific">Prymnesium parvum</name>
    <name type="common">Toxic golden alga</name>
    <dbReference type="NCBI Taxonomy" id="97485"/>
    <lineage>
        <taxon>Eukaryota</taxon>
        <taxon>Haptista</taxon>
        <taxon>Haptophyta</taxon>
        <taxon>Prymnesiophyceae</taxon>
        <taxon>Prymnesiales</taxon>
        <taxon>Prymnesiaceae</taxon>
        <taxon>Prymnesium</taxon>
    </lineage>
</organism>
<dbReference type="EMBL" id="JBGBPQ010000018">
    <property type="protein sequence ID" value="KAL1506967.1"/>
    <property type="molecule type" value="Genomic_DNA"/>
</dbReference>
<protein>
    <submittedName>
        <fullName evidence="3">Uncharacterized protein</fullName>
    </submittedName>
</protein>
<feature type="compositionally biased region" description="Pro residues" evidence="1">
    <location>
        <begin position="144"/>
        <end position="164"/>
    </location>
</feature>
<evidence type="ECO:0000313" key="4">
    <source>
        <dbReference type="Proteomes" id="UP001515480"/>
    </source>
</evidence>
<dbReference type="AlphaFoldDB" id="A0AB34IUZ1"/>
<feature type="transmembrane region" description="Helical" evidence="2">
    <location>
        <begin position="357"/>
        <end position="382"/>
    </location>
</feature>
<feature type="region of interest" description="Disordered" evidence="1">
    <location>
        <begin position="390"/>
        <end position="464"/>
    </location>
</feature>
<feature type="compositionally biased region" description="Basic and acidic residues" evidence="1">
    <location>
        <begin position="393"/>
        <end position="405"/>
    </location>
</feature>
<evidence type="ECO:0000313" key="3">
    <source>
        <dbReference type="EMBL" id="KAL1506967.1"/>
    </source>
</evidence>
<reference evidence="3 4" key="1">
    <citation type="journal article" date="2024" name="Science">
        <title>Giant polyketide synthase enzymes in the biosynthesis of giant marine polyether toxins.</title>
        <authorList>
            <person name="Fallon T.R."/>
            <person name="Shende V.V."/>
            <person name="Wierzbicki I.H."/>
            <person name="Pendleton A.L."/>
            <person name="Watervoot N.F."/>
            <person name="Auber R.P."/>
            <person name="Gonzalez D.J."/>
            <person name="Wisecaver J.H."/>
            <person name="Moore B.S."/>
        </authorList>
    </citation>
    <scope>NUCLEOTIDE SEQUENCE [LARGE SCALE GENOMIC DNA]</scope>
    <source>
        <strain evidence="3 4">12B1</strain>
    </source>
</reference>
<keyword evidence="2" id="KW-0472">Membrane</keyword>
<proteinExistence type="predicted"/>
<feature type="compositionally biased region" description="Basic residues" evidence="1">
    <location>
        <begin position="125"/>
        <end position="140"/>
    </location>
</feature>
<keyword evidence="2" id="KW-0812">Transmembrane</keyword>
<feature type="region of interest" description="Disordered" evidence="1">
    <location>
        <begin position="73"/>
        <end position="99"/>
    </location>
</feature>
<gene>
    <name evidence="3" type="ORF">AB1Y20_007831</name>
</gene>
<sequence length="464" mass="50702">MLGPLMLALTAPESAREALQPVDAPTELSSIQSTVDRGLRKVVWALSRLRQQYNPLLHPSDAMPPYNPLLHPSDAMQQHSPLLHPSDAMQPHNPLLHPSDTMQQRHTLLHLSDAMEGTDATSPHHPPHHWPHHSPHHSLHHSPDPSPSPLPDPSPSPSLEPSPLPSSEGSGEGSGEPPPEPWPLPSLEPSPSPLAEPWPFSLPFPSPFPVPFPSPFPVPFPSPFPSPDMIRFLVSLEIPAASGASYDLAQVRHEVSKLTDVNETKISAELQPEGSGVIISAAFETADVWATGQMARLLWAKLASAEKASEWFGFKVTARPAINIKEEIGAFSPPPSSPPSPPPPPAEQPLLLAIFSWFSHGVGAIILIAVVVLLLCWAFFAWRQNVRRKKREAKAGEKSGRKGEKAQAASRKARLAQGEARPDPYLDEEVWGSMDETEKKKKRGLRLPKLPPLSEIKGKLPKLR</sequence>
<evidence type="ECO:0000256" key="1">
    <source>
        <dbReference type="SAM" id="MobiDB-lite"/>
    </source>
</evidence>
<evidence type="ECO:0000256" key="2">
    <source>
        <dbReference type="SAM" id="Phobius"/>
    </source>
</evidence>
<dbReference type="Proteomes" id="UP001515480">
    <property type="component" value="Unassembled WGS sequence"/>
</dbReference>
<feature type="region of interest" description="Disordered" evidence="1">
    <location>
        <begin position="116"/>
        <end position="190"/>
    </location>
</feature>
<keyword evidence="4" id="KW-1185">Reference proteome</keyword>
<name>A0AB34IUZ1_PRYPA</name>
<accession>A0AB34IUZ1</accession>
<keyword evidence="2" id="KW-1133">Transmembrane helix</keyword>
<comment type="caution">
    <text evidence="3">The sequence shown here is derived from an EMBL/GenBank/DDBJ whole genome shotgun (WGS) entry which is preliminary data.</text>
</comment>
<feature type="compositionally biased region" description="Pro residues" evidence="1">
    <location>
        <begin position="176"/>
        <end position="190"/>
    </location>
</feature>